<keyword evidence="2" id="KW-0472">Membrane</keyword>
<feature type="region of interest" description="Disordered" evidence="1">
    <location>
        <begin position="134"/>
        <end position="188"/>
    </location>
</feature>
<feature type="compositionally biased region" description="Acidic residues" evidence="1">
    <location>
        <begin position="253"/>
        <end position="287"/>
    </location>
</feature>
<dbReference type="AlphaFoldDB" id="A0A7K2IW60"/>
<feature type="compositionally biased region" description="Acidic residues" evidence="1">
    <location>
        <begin position="222"/>
        <end position="232"/>
    </location>
</feature>
<feature type="transmembrane region" description="Helical" evidence="2">
    <location>
        <begin position="85"/>
        <end position="101"/>
    </location>
</feature>
<feature type="compositionally biased region" description="Acidic residues" evidence="1">
    <location>
        <begin position="146"/>
        <end position="160"/>
    </location>
</feature>
<keyword evidence="2" id="KW-0812">Transmembrane</keyword>
<evidence type="ECO:0000256" key="1">
    <source>
        <dbReference type="SAM" id="MobiDB-lite"/>
    </source>
</evidence>
<dbReference type="InterPro" id="IPR046096">
    <property type="entry name" value="DUF6114"/>
</dbReference>
<proteinExistence type="predicted"/>
<name>A0A7K2IW60_9ACTN</name>
<reference evidence="3 4" key="1">
    <citation type="journal article" date="2019" name="Nat. Commun.">
        <title>The antimicrobial potential of Streptomyces from insect microbiomes.</title>
        <authorList>
            <person name="Chevrette M.G."/>
            <person name="Carlson C.M."/>
            <person name="Ortega H.E."/>
            <person name="Thomas C."/>
            <person name="Ananiev G.E."/>
            <person name="Barns K.J."/>
            <person name="Book A.J."/>
            <person name="Cagnazzo J."/>
            <person name="Carlos C."/>
            <person name="Flanigan W."/>
            <person name="Grubbs K.J."/>
            <person name="Horn H.A."/>
            <person name="Hoffmann F.M."/>
            <person name="Klassen J.L."/>
            <person name="Knack J.J."/>
            <person name="Lewin G.R."/>
            <person name="McDonald B.R."/>
            <person name="Muller L."/>
            <person name="Melo W.G.P."/>
            <person name="Pinto-Tomas A.A."/>
            <person name="Schmitz A."/>
            <person name="Wendt-Pienkowski E."/>
            <person name="Wildman S."/>
            <person name="Zhao M."/>
            <person name="Zhang F."/>
            <person name="Bugni T.S."/>
            <person name="Andes D.R."/>
            <person name="Pupo M.T."/>
            <person name="Currie C.R."/>
        </authorList>
    </citation>
    <scope>NUCLEOTIDE SEQUENCE [LARGE SCALE GENOMIC DNA]</scope>
    <source>
        <strain evidence="3 4">SID5840</strain>
    </source>
</reference>
<evidence type="ECO:0000256" key="2">
    <source>
        <dbReference type="SAM" id="Phobius"/>
    </source>
</evidence>
<dbReference type="EMBL" id="WWHY01000001">
    <property type="protein sequence ID" value="MYR34054.1"/>
    <property type="molecule type" value="Genomic_DNA"/>
</dbReference>
<comment type="caution">
    <text evidence="3">The sequence shown here is derived from an EMBL/GenBank/DDBJ whole genome shotgun (WGS) entry which is preliminary data.</text>
</comment>
<feature type="region of interest" description="Disordered" evidence="1">
    <location>
        <begin position="207"/>
        <end position="293"/>
    </location>
</feature>
<gene>
    <name evidence="3" type="ORF">GTW20_17785</name>
</gene>
<accession>A0A7K2IW60</accession>
<sequence length="466" mass="50039">MAQAMTLFRAGRERFRDWRRTRPFWGGLLLVVAGIELLVAPAAQSLILPIDLIVYAGVAGVSGTLIGFLLIALGVLSWLQPAQNVFFGLVGVMLSLASFVTSNFGGFVIGMLVGIVGGALVFAWGPKALDQRRARRARKGETSERPEEEDEDTRDVEDTGTDVPEPAEGTPDTPASEPSVDGPGRGTRPLAALALPLAVAVALTAAPTSSPGWPWDWLFPGDGDESSEEEPEREPSPEPSDGASVPPERPDPGEGDGDEEEEEEKEDDGREEDEKTDEEEEDAAPEDCDLRVGDSAVVEDEDDFLEAVMACRAAEEAGDYPEVMVDSDYDCFRGSVRDSGLTADSLAMFGARYEGVVECPTADGPRRYIRITMSSTDLEGGELWFDDAGSRRSLGLPTMNLDGDVELHVTSMHVRILGIPLTFTPDFPPPLLLPIMYVTDVDVGDPMASTDLMTIPGLDGRYGGGT</sequence>
<organism evidence="3 4">
    <name type="scientific">Nocardiopsis alba</name>
    <dbReference type="NCBI Taxonomy" id="53437"/>
    <lineage>
        <taxon>Bacteria</taxon>
        <taxon>Bacillati</taxon>
        <taxon>Actinomycetota</taxon>
        <taxon>Actinomycetes</taxon>
        <taxon>Streptosporangiales</taxon>
        <taxon>Nocardiopsidaceae</taxon>
        <taxon>Nocardiopsis</taxon>
    </lineage>
</organism>
<dbReference type="Pfam" id="PF19609">
    <property type="entry name" value="DUF6114"/>
    <property type="match status" value="1"/>
</dbReference>
<feature type="transmembrane region" description="Helical" evidence="2">
    <location>
        <begin position="24"/>
        <end position="47"/>
    </location>
</feature>
<protein>
    <submittedName>
        <fullName evidence="3">Uncharacterized protein</fullName>
    </submittedName>
</protein>
<feature type="transmembrane region" description="Helical" evidence="2">
    <location>
        <begin position="53"/>
        <end position="78"/>
    </location>
</feature>
<feature type="transmembrane region" description="Helical" evidence="2">
    <location>
        <begin position="107"/>
        <end position="129"/>
    </location>
</feature>
<dbReference type="RefSeq" id="WP_161111391.1">
    <property type="nucleotide sequence ID" value="NZ_WWHY01000001.1"/>
</dbReference>
<evidence type="ECO:0000313" key="3">
    <source>
        <dbReference type="EMBL" id="MYR34054.1"/>
    </source>
</evidence>
<evidence type="ECO:0000313" key="4">
    <source>
        <dbReference type="Proteomes" id="UP000467124"/>
    </source>
</evidence>
<dbReference type="Proteomes" id="UP000467124">
    <property type="component" value="Unassembled WGS sequence"/>
</dbReference>
<keyword evidence="2" id="KW-1133">Transmembrane helix</keyword>